<evidence type="ECO:0000256" key="2">
    <source>
        <dbReference type="ARBA" id="ARBA00023002"/>
    </source>
</evidence>
<sequence length="262" mass="28791">MKKPRLAIHKFTSCDGCQLAFLNAGEALLVLSEQVELVHFSEAGLLDLKTKIDIAFVEGSISTPDEITRIQQIRDNSKYLITIGACATAGGIQALRNAVNYKEWLASIYASPETIRALDTSTAIANHVRVDWELWGCPVNTHQVLDVIRSLLFDAAPKIKRDSVCLECKRKGHICVLVAKQEPCMGPVTQTGCGALCPGLNRACYACYGPSENSNSIALGSWFKKNGRDSDKIARQFLHINNQTPVFHNAGNFFKGIKIVKE</sequence>
<evidence type="ECO:0000313" key="6">
    <source>
        <dbReference type="Proteomes" id="UP000054742"/>
    </source>
</evidence>
<accession>A0A0W0STM4</accession>
<dbReference type="EMBL" id="LNXV01000004">
    <property type="protein sequence ID" value="KTC86557.1"/>
    <property type="molecule type" value="Genomic_DNA"/>
</dbReference>
<dbReference type="AlphaFoldDB" id="A0A0W0STM4"/>
<comment type="caution">
    <text evidence="5">The sequence shown here is derived from an EMBL/GenBank/DDBJ whole genome shotgun (WGS) entry which is preliminary data.</text>
</comment>
<evidence type="ECO:0000256" key="3">
    <source>
        <dbReference type="ARBA" id="ARBA00023291"/>
    </source>
</evidence>
<dbReference type="Proteomes" id="UP000054742">
    <property type="component" value="Unassembled WGS sequence"/>
</dbReference>
<comment type="cofactor">
    <cofactor evidence="1">
        <name>[3Fe-4S] cluster</name>
        <dbReference type="ChEBI" id="CHEBI:21137"/>
    </cofactor>
</comment>
<organism evidence="5 6">
    <name type="scientific">Legionella brunensis</name>
    <dbReference type="NCBI Taxonomy" id="29422"/>
    <lineage>
        <taxon>Bacteria</taxon>
        <taxon>Pseudomonadati</taxon>
        <taxon>Pseudomonadota</taxon>
        <taxon>Gammaproteobacteria</taxon>
        <taxon>Legionellales</taxon>
        <taxon>Legionellaceae</taxon>
        <taxon>Legionella</taxon>
    </lineage>
</organism>
<dbReference type="OrthoDB" id="9787729at2"/>
<dbReference type="Pfam" id="PF01058">
    <property type="entry name" value="Oxidored_q6"/>
    <property type="match status" value="1"/>
</dbReference>
<dbReference type="Gene3D" id="3.40.50.700">
    <property type="entry name" value="NADH:ubiquinone oxidoreductase-like, 20kDa subunit"/>
    <property type="match status" value="1"/>
</dbReference>
<keyword evidence="3" id="KW-0003">3Fe-4S</keyword>
<dbReference type="PANTHER" id="PTHR42845:SF2">
    <property type="entry name" value="F420-NON-REDUCING HYDROGENASE VHU SUBUNIT G"/>
    <property type="match status" value="1"/>
</dbReference>
<dbReference type="GO" id="GO:0016491">
    <property type="term" value="F:oxidoreductase activity"/>
    <property type="evidence" value="ECO:0007669"/>
    <property type="project" value="UniProtKB-KW"/>
</dbReference>
<evidence type="ECO:0000256" key="1">
    <source>
        <dbReference type="ARBA" id="ARBA00001927"/>
    </source>
</evidence>
<dbReference type="PANTHER" id="PTHR42845">
    <property type="entry name" value="COENZYME F420-REDUCING HYDROGENASE, GAMMA SUBUNIT"/>
    <property type="match status" value="1"/>
</dbReference>
<keyword evidence="3" id="KW-0408">Iron</keyword>
<proteinExistence type="predicted"/>
<feature type="domain" description="NADH:ubiquinone oxidoreductase-like 20kDa subunit" evidence="4">
    <location>
        <begin position="14"/>
        <end position="150"/>
    </location>
</feature>
<dbReference type="InterPro" id="IPR037024">
    <property type="entry name" value="NiFe_Hase_small_N_sf"/>
</dbReference>
<keyword evidence="6" id="KW-1185">Reference proteome</keyword>
<dbReference type="RefSeq" id="WP_058440601.1">
    <property type="nucleotide sequence ID" value="NZ_CAAAHU010000025.1"/>
</dbReference>
<dbReference type="SUPFAM" id="SSF56770">
    <property type="entry name" value="HydA/Nqo6-like"/>
    <property type="match status" value="1"/>
</dbReference>
<name>A0A0W0STM4_9GAMM</name>
<evidence type="ECO:0000259" key="4">
    <source>
        <dbReference type="Pfam" id="PF01058"/>
    </source>
</evidence>
<dbReference type="STRING" id="29422.Lbru_0498"/>
<dbReference type="InterPro" id="IPR006137">
    <property type="entry name" value="NADH_UbQ_OxRdtase-like_20kDa"/>
</dbReference>
<evidence type="ECO:0000313" key="5">
    <source>
        <dbReference type="EMBL" id="KTC86557.1"/>
    </source>
</evidence>
<keyword evidence="2" id="KW-0560">Oxidoreductase</keyword>
<protein>
    <submittedName>
        <fullName evidence="5">Sulfhydrogenase subunit delta</fullName>
    </submittedName>
</protein>
<keyword evidence="3" id="KW-0479">Metal-binding</keyword>
<dbReference type="GO" id="GO:0051538">
    <property type="term" value="F:3 iron, 4 sulfur cluster binding"/>
    <property type="evidence" value="ECO:0007669"/>
    <property type="project" value="UniProtKB-KW"/>
</dbReference>
<gene>
    <name evidence="5" type="ORF">Lbru_0498</name>
</gene>
<dbReference type="InterPro" id="IPR051349">
    <property type="entry name" value="Hydrogenase_assoc-protein"/>
</dbReference>
<reference evidence="5 6" key="1">
    <citation type="submission" date="2015-11" db="EMBL/GenBank/DDBJ databases">
        <title>Genomic analysis of 38 Legionella species identifies large and diverse effector repertoires.</title>
        <authorList>
            <person name="Burstein D."/>
            <person name="Amaro F."/>
            <person name="Zusman T."/>
            <person name="Lifshitz Z."/>
            <person name="Cohen O."/>
            <person name="Gilbert J.A."/>
            <person name="Pupko T."/>
            <person name="Shuman H.A."/>
            <person name="Segal G."/>
        </authorList>
    </citation>
    <scope>NUCLEOTIDE SEQUENCE [LARGE SCALE GENOMIC DNA]</scope>
    <source>
        <strain evidence="5 6">ATCC 43878</strain>
    </source>
</reference>
<dbReference type="PATRIC" id="fig|29422.6.peg.522"/>
<keyword evidence="3" id="KW-0411">Iron-sulfur</keyword>